<evidence type="ECO:0000313" key="1">
    <source>
        <dbReference type="EMBL" id="KAG8504823.1"/>
    </source>
</evidence>
<evidence type="ECO:0000313" key="2">
    <source>
        <dbReference type="Proteomes" id="UP000700334"/>
    </source>
</evidence>
<accession>A0A8J5ZN91</accession>
<comment type="caution">
    <text evidence="1">The sequence shown here is derived from an EMBL/GenBank/DDBJ whole genome shotgun (WGS) entry which is preliminary data.</text>
</comment>
<dbReference type="Proteomes" id="UP000700334">
    <property type="component" value="Unassembled WGS sequence"/>
</dbReference>
<protein>
    <submittedName>
        <fullName evidence="1">Uncharacterized protein</fullName>
    </submittedName>
</protein>
<reference evidence="1" key="1">
    <citation type="journal article" date="2021" name="Evol. Appl.">
        <title>The genome of the Pyrenean desman and the effects of bottlenecks and inbreeding on the genomic landscape of an endangered species.</title>
        <authorList>
            <person name="Escoda L."/>
            <person name="Castresana J."/>
        </authorList>
    </citation>
    <scope>NUCLEOTIDE SEQUENCE</scope>
    <source>
        <strain evidence="1">IBE-C5619</strain>
    </source>
</reference>
<proteinExistence type="predicted"/>
<name>A0A8J5ZN91_GALPY</name>
<sequence>MEILSKNLQLLHFLDKEDMAGFWKLKMMILKITSHSWRNWISI</sequence>
<organism evidence="1 2">
    <name type="scientific">Galemys pyrenaicus</name>
    <name type="common">Iberian desman</name>
    <name type="synonym">Pyrenean desman</name>
    <dbReference type="NCBI Taxonomy" id="202257"/>
    <lineage>
        <taxon>Eukaryota</taxon>
        <taxon>Metazoa</taxon>
        <taxon>Chordata</taxon>
        <taxon>Craniata</taxon>
        <taxon>Vertebrata</taxon>
        <taxon>Euteleostomi</taxon>
        <taxon>Mammalia</taxon>
        <taxon>Eutheria</taxon>
        <taxon>Laurasiatheria</taxon>
        <taxon>Eulipotyphla</taxon>
        <taxon>Talpidae</taxon>
        <taxon>Galemys</taxon>
    </lineage>
</organism>
<keyword evidence="2" id="KW-1185">Reference proteome</keyword>
<dbReference type="AlphaFoldDB" id="A0A8J5ZN91"/>
<dbReference type="EMBL" id="JAGFMF010012281">
    <property type="protein sequence ID" value="KAG8504823.1"/>
    <property type="molecule type" value="Genomic_DNA"/>
</dbReference>
<gene>
    <name evidence="1" type="ORF">J0S82_008345</name>
</gene>